<evidence type="ECO:0000313" key="3">
    <source>
        <dbReference type="Proteomes" id="UP000003560"/>
    </source>
</evidence>
<dbReference type="EMBL" id="ABXJ01000013">
    <property type="protein sequence ID" value="EEA91562.1"/>
    <property type="molecule type" value="Genomic_DNA"/>
</dbReference>
<feature type="region of interest" description="Disordered" evidence="1">
    <location>
        <begin position="1"/>
        <end position="21"/>
    </location>
</feature>
<dbReference type="AlphaFoldDB" id="B6G848"/>
<organism evidence="2 3">
    <name type="scientific">Collinsella stercoris DSM 13279</name>
    <dbReference type="NCBI Taxonomy" id="445975"/>
    <lineage>
        <taxon>Bacteria</taxon>
        <taxon>Bacillati</taxon>
        <taxon>Actinomycetota</taxon>
        <taxon>Coriobacteriia</taxon>
        <taxon>Coriobacteriales</taxon>
        <taxon>Coriobacteriaceae</taxon>
        <taxon>Collinsella</taxon>
    </lineage>
</organism>
<proteinExistence type="predicted"/>
<comment type="caution">
    <text evidence="2">The sequence shown here is derived from an EMBL/GenBank/DDBJ whole genome shotgun (WGS) entry which is preliminary data.</text>
</comment>
<dbReference type="HOGENOM" id="CLU_2971640_0_0_11"/>
<evidence type="ECO:0000313" key="2">
    <source>
        <dbReference type="EMBL" id="EEA91562.1"/>
    </source>
</evidence>
<reference evidence="2 3" key="2">
    <citation type="submission" date="2008-10" db="EMBL/GenBank/DDBJ databases">
        <authorList>
            <person name="Fulton L."/>
            <person name="Clifton S."/>
            <person name="Fulton B."/>
            <person name="Xu J."/>
            <person name="Minx P."/>
            <person name="Pepin K.H."/>
            <person name="Johnson M."/>
            <person name="Thiruvilangam P."/>
            <person name="Bhonagiri V."/>
            <person name="Nash W.E."/>
            <person name="Mardis E.R."/>
            <person name="Wilson R.K."/>
        </authorList>
    </citation>
    <scope>NUCLEOTIDE SEQUENCE [LARGE SCALE GENOMIC DNA]</scope>
    <source>
        <strain evidence="2 3">DSM 13279</strain>
    </source>
</reference>
<evidence type="ECO:0000256" key="1">
    <source>
        <dbReference type="SAM" id="MobiDB-lite"/>
    </source>
</evidence>
<dbReference type="Proteomes" id="UP000003560">
    <property type="component" value="Unassembled WGS sequence"/>
</dbReference>
<protein>
    <submittedName>
        <fullName evidence="2">Uncharacterized protein</fullName>
    </submittedName>
</protein>
<accession>B6G848</accession>
<gene>
    <name evidence="2" type="ORF">COLSTE_00239</name>
</gene>
<name>B6G848_9ACTN</name>
<sequence>MRFLPTKPSHKKSGLPPHSSLSWEPASVRCGYFYHEAPRTSMQILSLHRKTKGVAERA</sequence>
<reference evidence="2 3" key="1">
    <citation type="submission" date="2008-10" db="EMBL/GenBank/DDBJ databases">
        <title>Draft genome sequence of Collinsella stercoris (DSM 13279).</title>
        <authorList>
            <person name="Sudarsanam P."/>
            <person name="Ley R."/>
            <person name="Guruge J."/>
            <person name="Turnbaugh P.J."/>
            <person name="Mahowald M."/>
            <person name="Liep D."/>
            <person name="Gordon J."/>
        </authorList>
    </citation>
    <scope>NUCLEOTIDE SEQUENCE [LARGE SCALE GENOMIC DNA]</scope>
    <source>
        <strain evidence="2 3">DSM 13279</strain>
    </source>
</reference>
<keyword evidence="3" id="KW-1185">Reference proteome</keyword>